<sequence>MAMDKKQLKDLGVELDVPFLKLLGVRCLRAELGEGEVVLALKPEHNNSWEVAHGGVLLTLMDVGMAVAARAADEAGRGVVTVELKANFMQAAQGVVRVAARTVHATPTLVFVEAKLYDERDRICCMGSATFKYFKELPSRQVKKN</sequence>
<dbReference type="GO" id="GO:0047617">
    <property type="term" value="F:fatty acyl-CoA hydrolase activity"/>
    <property type="evidence" value="ECO:0007669"/>
    <property type="project" value="InterPro"/>
</dbReference>
<proteinExistence type="inferred from homology"/>
<dbReference type="PANTHER" id="PTHR21660:SF1">
    <property type="entry name" value="ACYL-COENZYME A THIOESTERASE 13"/>
    <property type="match status" value="1"/>
</dbReference>
<comment type="similarity">
    <text evidence="1">Belongs to the thioesterase PaaI family.</text>
</comment>
<dbReference type="InterPro" id="IPR006683">
    <property type="entry name" value="Thioestr_dom"/>
</dbReference>
<reference evidence="5" key="1">
    <citation type="submission" date="2017-06" db="EMBL/GenBank/DDBJ databases">
        <authorList>
            <person name="Varghese N."/>
            <person name="Submissions S."/>
        </authorList>
    </citation>
    <scope>NUCLEOTIDE SEQUENCE [LARGE SCALE GENOMIC DNA]</scope>
    <source>
        <strain evidence="5">MWH-VicM1</strain>
    </source>
</reference>
<keyword evidence="5" id="KW-1185">Reference proteome</keyword>
<gene>
    <name evidence="4" type="ORF">SAMN06295916_0044</name>
</gene>
<evidence type="ECO:0000313" key="5">
    <source>
        <dbReference type="Proteomes" id="UP000197215"/>
    </source>
</evidence>
<dbReference type="Pfam" id="PF03061">
    <property type="entry name" value="4HBT"/>
    <property type="match status" value="1"/>
</dbReference>
<dbReference type="SUPFAM" id="SSF54637">
    <property type="entry name" value="Thioesterase/thiol ester dehydrase-isomerase"/>
    <property type="match status" value="1"/>
</dbReference>
<dbReference type="PANTHER" id="PTHR21660">
    <property type="entry name" value="THIOESTERASE SUPERFAMILY MEMBER-RELATED"/>
    <property type="match status" value="1"/>
</dbReference>
<dbReference type="CDD" id="cd03443">
    <property type="entry name" value="PaaI_thioesterase"/>
    <property type="match status" value="1"/>
</dbReference>
<keyword evidence="2" id="KW-0378">Hydrolase</keyword>
<dbReference type="InterPro" id="IPR029069">
    <property type="entry name" value="HotDog_dom_sf"/>
</dbReference>
<dbReference type="InterPro" id="IPR003736">
    <property type="entry name" value="PAAI_dom"/>
</dbReference>
<dbReference type="AlphaFoldDB" id="A0A212SZY2"/>
<protein>
    <submittedName>
        <fullName evidence="4">Uncharacterized domain 1-containing protein</fullName>
    </submittedName>
</protein>
<feature type="domain" description="Thioesterase" evidence="3">
    <location>
        <begin position="51"/>
        <end position="125"/>
    </location>
</feature>
<dbReference type="EMBL" id="FYEX01000001">
    <property type="protein sequence ID" value="SNC59337.1"/>
    <property type="molecule type" value="Genomic_DNA"/>
</dbReference>
<evidence type="ECO:0000313" key="4">
    <source>
        <dbReference type="EMBL" id="SNC59337.1"/>
    </source>
</evidence>
<dbReference type="Gene3D" id="3.10.129.10">
    <property type="entry name" value="Hotdog Thioesterase"/>
    <property type="match status" value="1"/>
</dbReference>
<evidence type="ECO:0000259" key="3">
    <source>
        <dbReference type="Pfam" id="PF03061"/>
    </source>
</evidence>
<accession>A0A212SZY2</accession>
<evidence type="ECO:0000256" key="2">
    <source>
        <dbReference type="ARBA" id="ARBA00022801"/>
    </source>
</evidence>
<evidence type="ECO:0000256" key="1">
    <source>
        <dbReference type="ARBA" id="ARBA00008324"/>
    </source>
</evidence>
<organism evidence="4 5">
    <name type="scientific">Polynucleobacter victoriensis</name>
    <dbReference type="NCBI Taxonomy" id="2049319"/>
    <lineage>
        <taxon>Bacteria</taxon>
        <taxon>Pseudomonadati</taxon>
        <taxon>Pseudomonadota</taxon>
        <taxon>Betaproteobacteria</taxon>
        <taxon>Burkholderiales</taxon>
        <taxon>Burkholderiaceae</taxon>
        <taxon>Polynucleobacter</taxon>
    </lineage>
</organism>
<dbReference type="Proteomes" id="UP000197215">
    <property type="component" value="Unassembled WGS sequence"/>
</dbReference>
<name>A0A212SZY2_9BURK</name>
<dbReference type="InterPro" id="IPR039298">
    <property type="entry name" value="ACOT13"/>
</dbReference>
<dbReference type="NCBIfam" id="TIGR00369">
    <property type="entry name" value="unchar_dom_1"/>
    <property type="match status" value="1"/>
</dbReference>